<dbReference type="InterPro" id="IPR050090">
    <property type="entry name" value="Tyrosine_recombinase_XerCD"/>
</dbReference>
<accession>A0A097IDE1</accession>
<dbReference type="Proteomes" id="UP000029914">
    <property type="component" value="Chromosome"/>
</dbReference>
<dbReference type="EMBL" id="CP006764">
    <property type="protein sequence ID" value="AIT60151.1"/>
    <property type="molecule type" value="Genomic_DNA"/>
</dbReference>
<dbReference type="CDD" id="cd01189">
    <property type="entry name" value="INT_ICEBs1_C_like"/>
    <property type="match status" value="1"/>
</dbReference>
<dbReference type="STRING" id="558173.CDOO_01795"/>
<organism evidence="8 9">
    <name type="scientific">Corynebacterium doosanense CAU 212 = DSM 45436</name>
    <dbReference type="NCBI Taxonomy" id="558173"/>
    <lineage>
        <taxon>Bacteria</taxon>
        <taxon>Bacillati</taxon>
        <taxon>Actinomycetota</taxon>
        <taxon>Actinomycetes</taxon>
        <taxon>Mycobacteriales</taxon>
        <taxon>Corynebacteriaceae</taxon>
        <taxon>Corynebacterium</taxon>
    </lineage>
</organism>
<dbReference type="PROSITE" id="PS51900">
    <property type="entry name" value="CB"/>
    <property type="match status" value="1"/>
</dbReference>
<keyword evidence="9" id="KW-1185">Reference proteome</keyword>
<dbReference type="HOGENOM" id="CLU_027562_17_5_11"/>
<evidence type="ECO:0000259" key="7">
    <source>
        <dbReference type="PROSITE" id="PS51900"/>
    </source>
</evidence>
<keyword evidence="2 4" id="KW-0238">DNA-binding</keyword>
<dbReference type="PROSITE" id="PS51898">
    <property type="entry name" value="TYR_RECOMBINASE"/>
    <property type="match status" value="1"/>
</dbReference>
<dbReference type="InterPro" id="IPR010998">
    <property type="entry name" value="Integrase_recombinase_N"/>
</dbReference>
<dbReference type="InterPro" id="IPR013762">
    <property type="entry name" value="Integrase-like_cat_sf"/>
</dbReference>
<evidence type="ECO:0000313" key="9">
    <source>
        <dbReference type="Proteomes" id="UP000029914"/>
    </source>
</evidence>
<feature type="domain" description="Core-binding (CB)" evidence="7">
    <location>
        <begin position="78"/>
        <end position="172"/>
    </location>
</feature>
<dbReference type="KEGG" id="cdo:CDOO_01795"/>
<dbReference type="GO" id="GO:0003677">
    <property type="term" value="F:DNA binding"/>
    <property type="evidence" value="ECO:0007669"/>
    <property type="project" value="UniProtKB-UniRule"/>
</dbReference>
<reference evidence="8 9" key="1">
    <citation type="submission" date="2013-09" db="EMBL/GenBank/DDBJ databases">
        <title>Complete genome sequence of Corynebacterium doosanense CAU 212(T) (=DSM 45436(T)), isolated from activated sludge.</title>
        <authorList>
            <person name="Schaffert L."/>
            <person name="Albersmeier A."/>
            <person name="Kalinowski J."/>
            <person name="Ruckert C."/>
        </authorList>
    </citation>
    <scope>NUCLEOTIDE SEQUENCE [LARGE SCALE GENOMIC DNA]</scope>
    <source>
        <strain evidence="8 9">CAU 212</strain>
    </source>
</reference>
<dbReference type="InterPro" id="IPR011010">
    <property type="entry name" value="DNA_brk_join_enz"/>
</dbReference>
<evidence type="ECO:0000259" key="6">
    <source>
        <dbReference type="PROSITE" id="PS51898"/>
    </source>
</evidence>
<evidence type="ECO:0000256" key="3">
    <source>
        <dbReference type="ARBA" id="ARBA00023172"/>
    </source>
</evidence>
<sequence>MARVKDLWTKANPDRQSRKTRVHSARWGTGKRWAVVWTENGREVQESFTTRDAAEAYRARVEVGQVDGTWITKDKRDITLADLWEPWIASKAERSKKTVDGYRSAWKHIEPVWGNTPACEIERTTIAAWLPTLQARGQARGTGTPASAARPLGAASRRKVGIIINALMDLAVDQGIIHKNPIRSEDIPRQEKSERRYLKVHEIDALLAAAPHESARLLVLVLLMTGIRPGEAKGLKVKDLDPDRRRLAIRRDVDALGNIDTTKDGRHRDVPVGGDLLLGLEDDAENRGLEDWLLPDERGNVWTEARWRAVWSKMTAAAGIEGIDTYTLKHTAASVAIASGADVKTVQRMLGHRTAAMTLDVYGHLWDDHLDALPGAMEAHLEAERRQDRAKEDRRAERRRRRSLRAVE</sequence>
<dbReference type="Gene3D" id="1.10.443.10">
    <property type="entry name" value="Intergrase catalytic core"/>
    <property type="match status" value="1"/>
</dbReference>
<evidence type="ECO:0000256" key="5">
    <source>
        <dbReference type="SAM" id="MobiDB-lite"/>
    </source>
</evidence>
<feature type="domain" description="Tyr recombinase" evidence="6">
    <location>
        <begin position="193"/>
        <end position="375"/>
    </location>
</feature>
<gene>
    <name evidence="8" type="ORF">CDOO_01795</name>
</gene>
<proteinExistence type="inferred from homology"/>
<dbReference type="PANTHER" id="PTHR30349">
    <property type="entry name" value="PHAGE INTEGRASE-RELATED"/>
    <property type="match status" value="1"/>
</dbReference>
<dbReference type="eggNOG" id="COG4974">
    <property type="taxonomic scope" value="Bacteria"/>
</dbReference>
<protein>
    <submittedName>
        <fullName evidence="8">Integrase</fullName>
    </submittedName>
</protein>
<dbReference type="AlphaFoldDB" id="A0A097IDE1"/>
<dbReference type="PANTHER" id="PTHR30349:SF64">
    <property type="entry name" value="PROPHAGE INTEGRASE INTD-RELATED"/>
    <property type="match status" value="1"/>
</dbReference>
<dbReference type="Gene3D" id="1.10.150.130">
    <property type="match status" value="1"/>
</dbReference>
<dbReference type="GO" id="GO:0015074">
    <property type="term" value="P:DNA integration"/>
    <property type="evidence" value="ECO:0007669"/>
    <property type="project" value="InterPro"/>
</dbReference>
<feature type="compositionally biased region" description="Basic residues" evidence="5">
    <location>
        <begin position="397"/>
        <end position="408"/>
    </location>
</feature>
<dbReference type="SUPFAM" id="SSF56349">
    <property type="entry name" value="DNA breaking-rejoining enzymes"/>
    <property type="match status" value="1"/>
</dbReference>
<evidence type="ECO:0000256" key="2">
    <source>
        <dbReference type="ARBA" id="ARBA00023125"/>
    </source>
</evidence>
<dbReference type="GO" id="GO:0006310">
    <property type="term" value="P:DNA recombination"/>
    <property type="evidence" value="ECO:0007669"/>
    <property type="project" value="UniProtKB-KW"/>
</dbReference>
<name>A0A097IDE1_9CORY</name>
<dbReference type="Pfam" id="PF00589">
    <property type="entry name" value="Phage_integrase"/>
    <property type="match status" value="1"/>
</dbReference>
<evidence type="ECO:0000313" key="8">
    <source>
        <dbReference type="EMBL" id="AIT60151.1"/>
    </source>
</evidence>
<feature type="region of interest" description="Disordered" evidence="5">
    <location>
        <begin position="382"/>
        <end position="408"/>
    </location>
</feature>
<dbReference type="InterPro" id="IPR044068">
    <property type="entry name" value="CB"/>
</dbReference>
<feature type="compositionally biased region" description="Basic and acidic residues" evidence="5">
    <location>
        <begin position="382"/>
        <end position="396"/>
    </location>
</feature>
<evidence type="ECO:0000256" key="1">
    <source>
        <dbReference type="ARBA" id="ARBA00008857"/>
    </source>
</evidence>
<comment type="similarity">
    <text evidence="1">Belongs to the 'phage' integrase family.</text>
</comment>
<keyword evidence="3" id="KW-0233">DNA recombination</keyword>
<dbReference type="RefSeq" id="WP_018021488.1">
    <property type="nucleotide sequence ID" value="NZ_AQUX01000002.1"/>
</dbReference>
<feature type="compositionally biased region" description="Basic and acidic residues" evidence="5">
    <location>
        <begin position="1"/>
        <end position="17"/>
    </location>
</feature>
<evidence type="ECO:0000256" key="4">
    <source>
        <dbReference type="PROSITE-ProRule" id="PRU01248"/>
    </source>
</evidence>
<dbReference type="InterPro" id="IPR002104">
    <property type="entry name" value="Integrase_catalytic"/>
</dbReference>
<feature type="region of interest" description="Disordered" evidence="5">
    <location>
        <begin position="1"/>
        <end position="23"/>
    </location>
</feature>